<proteinExistence type="predicted"/>
<evidence type="ECO:0000313" key="2">
    <source>
        <dbReference type="Proteomes" id="UP000253664"/>
    </source>
</evidence>
<name>A0A367LNV7_9HYPO</name>
<dbReference type="Proteomes" id="UP000253664">
    <property type="component" value="Unassembled WGS sequence"/>
</dbReference>
<reference evidence="1 2" key="1">
    <citation type="journal article" date="2015" name="BMC Genomics">
        <title>Insights from the genome of Ophiocordyceps polyrhachis-furcata to pathogenicity and host specificity in insect fungi.</title>
        <authorList>
            <person name="Wichadakul D."/>
            <person name="Kobmoo N."/>
            <person name="Ingsriswang S."/>
            <person name="Tangphatsornruang S."/>
            <person name="Chantasingh D."/>
            <person name="Luangsa-ard J.J."/>
            <person name="Eurwilaichitr L."/>
        </authorList>
    </citation>
    <scope>NUCLEOTIDE SEQUENCE [LARGE SCALE GENOMIC DNA]</scope>
    <source>
        <strain evidence="1 2">BCC 54312</strain>
    </source>
</reference>
<keyword evidence="2" id="KW-1185">Reference proteome</keyword>
<organism evidence="1 2">
    <name type="scientific">Ophiocordyceps polyrhachis-furcata BCC 54312</name>
    <dbReference type="NCBI Taxonomy" id="1330021"/>
    <lineage>
        <taxon>Eukaryota</taxon>
        <taxon>Fungi</taxon>
        <taxon>Dikarya</taxon>
        <taxon>Ascomycota</taxon>
        <taxon>Pezizomycotina</taxon>
        <taxon>Sordariomycetes</taxon>
        <taxon>Hypocreomycetidae</taxon>
        <taxon>Hypocreales</taxon>
        <taxon>Ophiocordycipitaceae</taxon>
        <taxon>Ophiocordyceps</taxon>
    </lineage>
</organism>
<dbReference type="OrthoDB" id="4912068at2759"/>
<comment type="caution">
    <text evidence="1">The sequence shown here is derived from an EMBL/GenBank/DDBJ whole genome shotgun (WGS) entry which is preliminary data.</text>
</comment>
<sequence length="64" mass="7313">MHLELNSLMTRVRIASIQADAMSRNARHGRHVVRYRSSKVTPVRDAAGMRRLAKTSIVRARREA</sequence>
<evidence type="ECO:0000313" key="1">
    <source>
        <dbReference type="EMBL" id="RCI16100.1"/>
    </source>
</evidence>
<gene>
    <name evidence="1" type="ORF">L249_1787</name>
</gene>
<accession>A0A367LNV7</accession>
<dbReference type="EMBL" id="LKCN02000001">
    <property type="protein sequence ID" value="RCI16100.1"/>
    <property type="molecule type" value="Genomic_DNA"/>
</dbReference>
<protein>
    <submittedName>
        <fullName evidence="1">Uncharacterized protein</fullName>
    </submittedName>
</protein>
<dbReference type="AlphaFoldDB" id="A0A367LNV7"/>